<reference evidence="7 8" key="1">
    <citation type="submission" date="2021-08" db="EMBL/GenBank/DDBJ databases">
        <title>Muricauda profundi sp. nov., a marine bacterium isolated from deep seawater of the Mariana Trench.</title>
        <authorList>
            <person name="Wei Y."/>
        </authorList>
    </citation>
    <scope>NUCLEOTIDE SEQUENCE [LARGE SCALE GENOMIC DNA]</scope>
    <source>
        <strain evidence="7 8">W52</strain>
    </source>
</reference>
<comment type="caution">
    <text evidence="7">The sequence shown here is derived from an EMBL/GenBank/DDBJ whole genome shotgun (WGS) entry which is preliminary data.</text>
</comment>
<organism evidence="7 8">
    <name type="scientific">Flagellimonas abyssi</name>
    <dbReference type="NCBI Taxonomy" id="2864871"/>
    <lineage>
        <taxon>Bacteria</taxon>
        <taxon>Pseudomonadati</taxon>
        <taxon>Bacteroidota</taxon>
        <taxon>Flavobacteriia</taxon>
        <taxon>Flavobacteriales</taxon>
        <taxon>Flavobacteriaceae</taxon>
        <taxon>Flagellimonas</taxon>
    </lineage>
</organism>
<dbReference type="SUPFAM" id="SSF53807">
    <property type="entry name" value="Helical backbone' metal receptor"/>
    <property type="match status" value="1"/>
</dbReference>
<evidence type="ECO:0000256" key="2">
    <source>
        <dbReference type="ARBA" id="ARBA00008814"/>
    </source>
</evidence>
<accession>A0ABS7EPV2</accession>
<dbReference type="InterPro" id="IPR002491">
    <property type="entry name" value="ABC_transptr_periplasmic_BD"/>
</dbReference>
<gene>
    <name evidence="7" type="ORF">K1F36_06465</name>
</gene>
<evidence type="ECO:0000259" key="6">
    <source>
        <dbReference type="PROSITE" id="PS50983"/>
    </source>
</evidence>
<proteinExistence type="inferred from homology"/>
<dbReference type="EMBL" id="JAHZSV010000006">
    <property type="protein sequence ID" value="MBW8199465.1"/>
    <property type="molecule type" value="Genomic_DNA"/>
</dbReference>
<dbReference type="PANTHER" id="PTHR30532:SF28">
    <property type="entry name" value="PETROBACTIN-BINDING PROTEIN YCLQ"/>
    <property type="match status" value="1"/>
</dbReference>
<feature type="domain" description="Fe/B12 periplasmic-binding" evidence="6">
    <location>
        <begin position="8"/>
        <end position="266"/>
    </location>
</feature>
<keyword evidence="3" id="KW-0813">Transport</keyword>
<keyword evidence="4" id="KW-0406">Ion transport</keyword>
<dbReference type="InterPro" id="IPR051313">
    <property type="entry name" value="Bact_iron-sidero_bind"/>
</dbReference>
<protein>
    <submittedName>
        <fullName evidence="7">ABC transporter substrate-binding protein</fullName>
    </submittedName>
</protein>
<comment type="similarity">
    <text evidence="2">Belongs to the bacterial solute-binding protein 8 family.</text>
</comment>
<dbReference type="PANTHER" id="PTHR30532">
    <property type="entry name" value="IRON III DICITRATE-BINDING PERIPLASMIC PROTEIN"/>
    <property type="match status" value="1"/>
</dbReference>
<name>A0ABS7EPV2_9FLAO</name>
<keyword evidence="8" id="KW-1185">Reference proteome</keyword>
<dbReference type="Pfam" id="PF01497">
    <property type="entry name" value="Peripla_BP_2"/>
    <property type="match status" value="1"/>
</dbReference>
<evidence type="ECO:0000256" key="3">
    <source>
        <dbReference type="ARBA" id="ARBA00022448"/>
    </source>
</evidence>
<dbReference type="RefSeq" id="WP_220113087.1">
    <property type="nucleotide sequence ID" value="NZ_JAHZSV010000006.1"/>
</dbReference>
<evidence type="ECO:0000313" key="7">
    <source>
        <dbReference type="EMBL" id="MBW8199465.1"/>
    </source>
</evidence>
<dbReference type="PROSITE" id="PS50983">
    <property type="entry name" value="FE_B12_PBP"/>
    <property type="match status" value="1"/>
</dbReference>
<dbReference type="Gene3D" id="3.40.50.1980">
    <property type="entry name" value="Nitrogenase molybdenum iron protein domain"/>
    <property type="match status" value="2"/>
</dbReference>
<dbReference type="CDD" id="cd01140">
    <property type="entry name" value="FatB"/>
    <property type="match status" value="1"/>
</dbReference>
<keyword evidence="5" id="KW-0732">Signal</keyword>
<comment type="subcellular location">
    <subcellularLocation>
        <location evidence="1">Cell envelope</location>
    </subcellularLocation>
</comment>
<sequence length="266" mass="30005">MVSTIRLIQVALDYASLENLDELGIEVMGIPKSHVPQYLKKYETDENVANLGTIFEVDYEKLNELEPDVIFISARMETKYEELTNIAPTIYLTSDQSQMMESFKTNMEVFGKLFDKQETAQNIVDRVDNKVAALNKKAQESGQTGLIILHNNGKFSAFGKGSRFGVIHSLFGFREAVENLETARHGQAVSNEFIQKADPDYLFIVDRSAVVNKKATNKEEVENAMIQQTKAYKNGNIVYLDPEAWYLSGDGVTSFEIMINDVDSNF</sequence>
<dbReference type="InterPro" id="IPR033870">
    <property type="entry name" value="FatB"/>
</dbReference>
<evidence type="ECO:0000256" key="1">
    <source>
        <dbReference type="ARBA" id="ARBA00004196"/>
    </source>
</evidence>
<keyword evidence="4" id="KW-0408">Iron</keyword>
<evidence type="ECO:0000256" key="4">
    <source>
        <dbReference type="ARBA" id="ARBA00022496"/>
    </source>
</evidence>
<evidence type="ECO:0000256" key="5">
    <source>
        <dbReference type="ARBA" id="ARBA00022729"/>
    </source>
</evidence>
<dbReference type="Proteomes" id="UP001196136">
    <property type="component" value="Unassembled WGS sequence"/>
</dbReference>
<evidence type="ECO:0000313" key="8">
    <source>
        <dbReference type="Proteomes" id="UP001196136"/>
    </source>
</evidence>
<keyword evidence="4" id="KW-0410">Iron transport</keyword>